<dbReference type="SUPFAM" id="SSF141571">
    <property type="entry name" value="Pentapeptide repeat-like"/>
    <property type="match status" value="1"/>
</dbReference>
<protein>
    <recommendedName>
        <fullName evidence="3">Pentapeptide repeat-containing protein</fullName>
    </recommendedName>
</protein>
<evidence type="ECO:0000313" key="1">
    <source>
        <dbReference type="EMBL" id="OAB47155.1"/>
    </source>
</evidence>
<keyword evidence="2" id="KW-1185">Reference proteome</keyword>
<comment type="caution">
    <text evidence="1">The sequence shown here is derived from an EMBL/GenBank/DDBJ whole genome shotgun (WGS) entry which is preliminary data.</text>
</comment>
<dbReference type="Gene3D" id="2.160.20.80">
    <property type="entry name" value="E3 ubiquitin-protein ligase SopA"/>
    <property type="match status" value="1"/>
</dbReference>
<reference evidence="1 2" key="1">
    <citation type="submission" date="2016-03" db="EMBL/GenBank/DDBJ databases">
        <title>Draft genome sequence of Paenibacillus antarcticus CECT 5836.</title>
        <authorList>
            <person name="Shin S.-K."/>
            <person name="Yi H."/>
        </authorList>
    </citation>
    <scope>NUCLEOTIDE SEQUENCE [LARGE SCALE GENOMIC DNA]</scope>
    <source>
        <strain evidence="1 2">CECT 5836</strain>
    </source>
</reference>
<organism evidence="1 2">
    <name type="scientific">Paenibacillus antarcticus</name>
    <dbReference type="NCBI Taxonomy" id="253703"/>
    <lineage>
        <taxon>Bacteria</taxon>
        <taxon>Bacillati</taxon>
        <taxon>Bacillota</taxon>
        <taxon>Bacilli</taxon>
        <taxon>Bacillales</taxon>
        <taxon>Paenibacillaceae</taxon>
        <taxon>Paenibacillus</taxon>
    </lineage>
</organism>
<gene>
    <name evidence="1" type="ORF">PBAT_07710</name>
</gene>
<evidence type="ECO:0000313" key="2">
    <source>
        <dbReference type="Proteomes" id="UP000077355"/>
    </source>
</evidence>
<proteinExistence type="predicted"/>
<dbReference type="EMBL" id="LVJI01000009">
    <property type="protein sequence ID" value="OAB47155.1"/>
    <property type="molecule type" value="Genomic_DNA"/>
</dbReference>
<name>A0A162MCL2_9BACL</name>
<dbReference type="AlphaFoldDB" id="A0A162MCL2"/>
<evidence type="ECO:0008006" key="3">
    <source>
        <dbReference type="Google" id="ProtNLM"/>
    </source>
</evidence>
<accession>A0A162MCL2</accession>
<sequence>MERLELVNTNRQLDVRNTNLTGSRFECACLENMHLQDISLAGTKIKDANLSDLEIDGAQLGGAYIHNIGMPPEGHPMYDPTVKQRPLRFENCNLENSQILDCNLSGIDIHDCKLDSMRINGILVVDLLKVYEKTISN</sequence>
<dbReference type="RefSeq" id="WP_068648217.1">
    <property type="nucleotide sequence ID" value="NZ_CP043611.1"/>
</dbReference>
<dbReference type="OrthoDB" id="9786032at2"/>
<dbReference type="Proteomes" id="UP000077355">
    <property type="component" value="Unassembled WGS sequence"/>
</dbReference>